<evidence type="ECO:0000256" key="2">
    <source>
        <dbReference type="SAM" id="Phobius"/>
    </source>
</evidence>
<dbReference type="RefSeq" id="XP_031764018.1">
    <property type="nucleotide sequence ID" value="XM_031908158.2"/>
</dbReference>
<dbReference type="InParanoid" id="A0A6J3BRR0"/>
<dbReference type="AlphaFoldDB" id="A0A6J3BRR0"/>
<gene>
    <name evidence="5" type="primary">LOC113514462</name>
</gene>
<evidence type="ECO:0000313" key="5">
    <source>
        <dbReference type="RefSeq" id="XP_031764018.1"/>
    </source>
</evidence>
<evidence type="ECO:0000256" key="3">
    <source>
        <dbReference type="SAM" id="SignalP"/>
    </source>
</evidence>
<accession>A0A6J3BRR0</accession>
<feature type="transmembrane region" description="Helical" evidence="2">
    <location>
        <begin position="310"/>
        <end position="333"/>
    </location>
</feature>
<proteinExistence type="predicted"/>
<dbReference type="Proteomes" id="UP001652740">
    <property type="component" value="Unplaced"/>
</dbReference>
<dbReference type="KEGG" id="gmw:113514462"/>
<keyword evidence="3" id="KW-0732">Signal</keyword>
<keyword evidence="2" id="KW-1133">Transmembrane helix</keyword>
<keyword evidence="2" id="KW-0812">Transmembrane</keyword>
<feature type="signal peptide" evidence="3">
    <location>
        <begin position="1"/>
        <end position="20"/>
    </location>
</feature>
<sequence>MNFYRYFYILTSFILLFIEAKEVGDINIMETGLDTVSPFSIGLQFFVKVNNTSNNDVEAELTPDECCLKIEPNLDCNILVAIGSCVQTIPKGTTKTFKVVAPLLDPFERYGYCIFNFDSVHDNIKRSIKRTPVKITFDTRLKNRTQFIHIPKSIKLCQKIDEDPLNNCEPVDCDIYYNGKRSYFNKRFRRCTHIPKCISDSKNNIRSVIYNPNSNKCVKEKAITKDDIEFLKEFYKSKSRKAKDIFIINNAHTTTEAITRIPDKNNKDIIVEELLPDEGTKEASKARSGVINKVSYFKYLSNKYLITNKFTLVVFGVIILIQCCLIFTMVYFLPKSCYSCKKKKIISKFYNYRQDVSVTTPLIETSNIDTDTAEFQYMSESSNIDKKIKCYKACQKEWKNNVKMSMSDDILSKCLTRRDWNRQPVKSNAIPEINETVVSNYKEVYPVSKYRADMVNLQQKEVTSNTSKKSDDKVNFENEIKLKINNKDSKKIIRKTENKVGYNSKHKIEEKDYLGPQCDTSEKEIKCHSYNYMNEITNKTSFQPSTYSNNQKIYKLDKSKKETLSVSTEKGAQAEFSNDSIDDFLSERGMMFLTGENLSKYTSSSGSNMKKSSTSSDISSKTSKNNILKNVLSLFHKKSKHCTSSDPGKKKSSQNFDIKILHDMSHVSIYSSSNNESDYIKNLKKTKDSRSSL</sequence>
<protein>
    <submittedName>
        <fullName evidence="5">Uncharacterized protein LOC113514462</fullName>
    </submittedName>
</protein>
<evidence type="ECO:0000313" key="4">
    <source>
        <dbReference type="Proteomes" id="UP001652740"/>
    </source>
</evidence>
<feature type="region of interest" description="Disordered" evidence="1">
    <location>
        <begin position="601"/>
        <end position="622"/>
    </location>
</feature>
<dbReference type="GeneID" id="113514462"/>
<feature type="chain" id="PRO_5026915983" evidence="3">
    <location>
        <begin position="21"/>
        <end position="693"/>
    </location>
</feature>
<name>A0A6J3BRR0_GALME</name>
<organism evidence="4 5">
    <name type="scientific">Galleria mellonella</name>
    <name type="common">Greater wax moth</name>
    <dbReference type="NCBI Taxonomy" id="7137"/>
    <lineage>
        <taxon>Eukaryota</taxon>
        <taxon>Metazoa</taxon>
        <taxon>Ecdysozoa</taxon>
        <taxon>Arthropoda</taxon>
        <taxon>Hexapoda</taxon>
        <taxon>Insecta</taxon>
        <taxon>Pterygota</taxon>
        <taxon>Neoptera</taxon>
        <taxon>Endopterygota</taxon>
        <taxon>Lepidoptera</taxon>
        <taxon>Glossata</taxon>
        <taxon>Ditrysia</taxon>
        <taxon>Pyraloidea</taxon>
        <taxon>Pyralidae</taxon>
        <taxon>Galleriinae</taxon>
        <taxon>Galleria</taxon>
    </lineage>
</organism>
<feature type="compositionally biased region" description="Low complexity" evidence="1">
    <location>
        <begin position="602"/>
        <end position="622"/>
    </location>
</feature>
<keyword evidence="4" id="KW-1185">Reference proteome</keyword>
<reference evidence="5" key="1">
    <citation type="submission" date="2025-08" db="UniProtKB">
        <authorList>
            <consortium name="RefSeq"/>
        </authorList>
    </citation>
    <scope>IDENTIFICATION</scope>
    <source>
        <tissue evidence="5">Whole larvae</tissue>
    </source>
</reference>
<keyword evidence="2" id="KW-0472">Membrane</keyword>
<dbReference type="OrthoDB" id="5977855at2759"/>
<evidence type="ECO:0000256" key="1">
    <source>
        <dbReference type="SAM" id="MobiDB-lite"/>
    </source>
</evidence>